<keyword evidence="2" id="KW-1185">Reference proteome</keyword>
<name>A0AAV4E137_9GAST</name>
<evidence type="ECO:0000313" key="2">
    <source>
        <dbReference type="Proteomes" id="UP000735302"/>
    </source>
</evidence>
<dbReference type="AlphaFoldDB" id="A0AAV4E137"/>
<dbReference type="EMBL" id="BLXT01008609">
    <property type="protein sequence ID" value="GFO50297.1"/>
    <property type="molecule type" value="Genomic_DNA"/>
</dbReference>
<protein>
    <submittedName>
        <fullName evidence="1">Uncharacterized protein</fullName>
    </submittedName>
</protein>
<evidence type="ECO:0000313" key="1">
    <source>
        <dbReference type="EMBL" id="GFO50297.1"/>
    </source>
</evidence>
<gene>
    <name evidence="1" type="ORF">PoB_007680200</name>
</gene>
<sequence length="93" mass="10302">MFNSDSIHFGKWVYSSQIQCAKWEVSNKVRVIQVGLNSVDSGKHGGLKLIAIVNVYAPTSTTAFTLKGLRLRSMTSENTVRCSRSGHRSESLK</sequence>
<accession>A0AAV4E137</accession>
<proteinExistence type="predicted"/>
<comment type="caution">
    <text evidence="1">The sequence shown here is derived from an EMBL/GenBank/DDBJ whole genome shotgun (WGS) entry which is preliminary data.</text>
</comment>
<organism evidence="1 2">
    <name type="scientific">Plakobranchus ocellatus</name>
    <dbReference type="NCBI Taxonomy" id="259542"/>
    <lineage>
        <taxon>Eukaryota</taxon>
        <taxon>Metazoa</taxon>
        <taxon>Spiralia</taxon>
        <taxon>Lophotrochozoa</taxon>
        <taxon>Mollusca</taxon>
        <taxon>Gastropoda</taxon>
        <taxon>Heterobranchia</taxon>
        <taxon>Euthyneura</taxon>
        <taxon>Panpulmonata</taxon>
        <taxon>Sacoglossa</taxon>
        <taxon>Placobranchoidea</taxon>
        <taxon>Plakobranchidae</taxon>
        <taxon>Plakobranchus</taxon>
    </lineage>
</organism>
<reference evidence="1 2" key="1">
    <citation type="journal article" date="2021" name="Elife">
        <title>Chloroplast acquisition without the gene transfer in kleptoplastic sea slugs, Plakobranchus ocellatus.</title>
        <authorList>
            <person name="Maeda T."/>
            <person name="Takahashi S."/>
            <person name="Yoshida T."/>
            <person name="Shimamura S."/>
            <person name="Takaki Y."/>
            <person name="Nagai Y."/>
            <person name="Toyoda A."/>
            <person name="Suzuki Y."/>
            <person name="Arimoto A."/>
            <person name="Ishii H."/>
            <person name="Satoh N."/>
            <person name="Nishiyama T."/>
            <person name="Hasebe M."/>
            <person name="Maruyama T."/>
            <person name="Minagawa J."/>
            <person name="Obokata J."/>
            <person name="Shigenobu S."/>
        </authorList>
    </citation>
    <scope>NUCLEOTIDE SEQUENCE [LARGE SCALE GENOMIC DNA]</scope>
</reference>
<dbReference type="Proteomes" id="UP000735302">
    <property type="component" value="Unassembled WGS sequence"/>
</dbReference>